<dbReference type="OrthoDB" id="8224631at2"/>
<dbReference type="RefSeq" id="WP_057847428.1">
    <property type="nucleotide sequence ID" value="NZ_LLYA01000203.1"/>
</dbReference>
<proteinExistence type="predicted"/>
<dbReference type="AlphaFoldDB" id="A0A0R3MDK5"/>
<reference evidence="1 2" key="1">
    <citation type="submission" date="2014-03" db="EMBL/GenBank/DDBJ databases">
        <title>Bradyrhizobium valentinum sp. nov., isolated from effective nodules of Lupinus mariae-josephae, a lupine endemic of basic-lime soils in Eastern Spain.</title>
        <authorList>
            <person name="Duran D."/>
            <person name="Rey L."/>
            <person name="Navarro A."/>
            <person name="Busquets A."/>
            <person name="Imperial J."/>
            <person name="Ruiz-Argueso T."/>
        </authorList>
    </citation>
    <scope>NUCLEOTIDE SEQUENCE [LARGE SCALE GENOMIC DNA]</scope>
    <source>
        <strain evidence="1 2">Ro19</strain>
    </source>
</reference>
<sequence>MLAKAFVIAMAADIARSDYAKPTLIRSRSREWLIACRWGPEGEYLSIATAGPITEPLALVAPQAIAPIHSLVGVLVSESETQASSTFLLVRQLPAAIELAGTFFPADGYVLLQDHGDVHLVCKTRYSHSCGWLDGKEIRKDIPDPAPYSAEAMSWHIEATRRDWIGEFIPGSRPPERFAIRATG</sequence>
<dbReference type="Proteomes" id="UP000052023">
    <property type="component" value="Unassembled WGS sequence"/>
</dbReference>
<comment type="caution">
    <text evidence="1">The sequence shown here is derived from an EMBL/GenBank/DDBJ whole genome shotgun (WGS) entry which is preliminary data.</text>
</comment>
<keyword evidence="2" id="KW-1185">Reference proteome</keyword>
<accession>A0A0R3MDK5</accession>
<evidence type="ECO:0000313" key="1">
    <source>
        <dbReference type="EMBL" id="KRR17994.1"/>
    </source>
</evidence>
<name>A0A0R3MDK5_9BRAD</name>
<protein>
    <submittedName>
        <fullName evidence="1">Uncharacterized protein</fullName>
    </submittedName>
</protein>
<organism evidence="1 2">
    <name type="scientific">Bradyrhizobium retamae</name>
    <dbReference type="NCBI Taxonomy" id="1300035"/>
    <lineage>
        <taxon>Bacteria</taxon>
        <taxon>Pseudomonadati</taxon>
        <taxon>Pseudomonadota</taxon>
        <taxon>Alphaproteobacteria</taxon>
        <taxon>Hyphomicrobiales</taxon>
        <taxon>Nitrobacteraceae</taxon>
        <taxon>Bradyrhizobium</taxon>
    </lineage>
</organism>
<dbReference type="EMBL" id="LLYA01000203">
    <property type="protein sequence ID" value="KRR17994.1"/>
    <property type="molecule type" value="Genomic_DNA"/>
</dbReference>
<gene>
    <name evidence="1" type="ORF">CQ13_11625</name>
</gene>
<evidence type="ECO:0000313" key="2">
    <source>
        <dbReference type="Proteomes" id="UP000052023"/>
    </source>
</evidence>